<dbReference type="InterPro" id="IPR028945">
    <property type="entry name" value="Get1"/>
</dbReference>
<evidence type="ECO:0000256" key="1">
    <source>
        <dbReference type="ARBA" id="ARBA00004477"/>
    </source>
</evidence>
<accession>A0A0A9WG70</accession>
<evidence type="ECO:0000256" key="11">
    <source>
        <dbReference type="SAM" id="Phobius"/>
    </source>
</evidence>
<dbReference type="GO" id="GO:0005789">
    <property type="term" value="C:endoplasmic reticulum membrane"/>
    <property type="evidence" value="ECO:0007669"/>
    <property type="project" value="UniProtKB-SubCell"/>
</dbReference>
<keyword evidence="12" id="KW-0732">Signal</keyword>
<keyword evidence="7 11" id="KW-0472">Membrane</keyword>
<reference evidence="13" key="2">
    <citation type="submission" date="2014-07" db="EMBL/GenBank/DDBJ databases">
        <authorList>
            <person name="Hull J."/>
        </authorList>
    </citation>
    <scope>NUCLEOTIDE SEQUENCE</scope>
</reference>
<dbReference type="EMBL" id="GBHO01038111">
    <property type="protein sequence ID" value="JAG05493.1"/>
    <property type="molecule type" value="Transcribed_RNA"/>
</dbReference>
<reference evidence="13" key="1">
    <citation type="journal article" date="2014" name="PLoS ONE">
        <title>Transcriptome-Based Identification of ABC Transporters in the Western Tarnished Plant Bug Lygus hesperus.</title>
        <authorList>
            <person name="Hull J.J."/>
            <person name="Chaney K."/>
            <person name="Geib S.M."/>
            <person name="Fabrick J.A."/>
            <person name="Brent C.S."/>
            <person name="Walsh D."/>
            <person name="Lavine L.C."/>
        </authorList>
    </citation>
    <scope>NUCLEOTIDE SEQUENCE</scope>
</reference>
<evidence type="ECO:0000256" key="8">
    <source>
        <dbReference type="ARBA" id="ARBA00032437"/>
    </source>
</evidence>
<feature type="transmembrane region" description="Helical" evidence="11">
    <location>
        <begin position="89"/>
        <end position="109"/>
    </location>
</feature>
<organism evidence="13">
    <name type="scientific">Lygus hesperus</name>
    <name type="common">Western plant bug</name>
    <dbReference type="NCBI Taxonomy" id="30085"/>
    <lineage>
        <taxon>Eukaryota</taxon>
        <taxon>Metazoa</taxon>
        <taxon>Ecdysozoa</taxon>
        <taxon>Arthropoda</taxon>
        <taxon>Hexapoda</taxon>
        <taxon>Insecta</taxon>
        <taxon>Pterygota</taxon>
        <taxon>Neoptera</taxon>
        <taxon>Paraneoptera</taxon>
        <taxon>Hemiptera</taxon>
        <taxon>Heteroptera</taxon>
        <taxon>Panheteroptera</taxon>
        <taxon>Cimicomorpha</taxon>
        <taxon>Miridae</taxon>
        <taxon>Mirini</taxon>
        <taxon>Lygus</taxon>
    </lineage>
</organism>
<keyword evidence="13" id="KW-0675">Receptor</keyword>
<name>A0A0A9WG70_LYGHE</name>
<evidence type="ECO:0000256" key="10">
    <source>
        <dbReference type="SAM" id="Coils"/>
    </source>
</evidence>
<evidence type="ECO:0000256" key="5">
    <source>
        <dbReference type="ARBA" id="ARBA00022824"/>
    </source>
</evidence>
<dbReference type="Gene3D" id="1.10.287.660">
    <property type="entry name" value="Helix hairpin bin"/>
    <property type="match status" value="1"/>
</dbReference>
<evidence type="ECO:0000256" key="2">
    <source>
        <dbReference type="ARBA" id="ARBA00010799"/>
    </source>
</evidence>
<evidence type="ECO:0000256" key="6">
    <source>
        <dbReference type="ARBA" id="ARBA00022989"/>
    </source>
</evidence>
<keyword evidence="5" id="KW-0256">Endoplasmic reticulum</keyword>
<keyword evidence="10" id="KW-0175">Coiled coil</keyword>
<reference evidence="14" key="3">
    <citation type="submission" date="2014-09" db="EMBL/GenBank/DDBJ databases">
        <authorList>
            <person name="Magalhaes I.L.F."/>
            <person name="Oliveira U."/>
            <person name="Santos F.R."/>
            <person name="Vidigal T.H.D.A."/>
            <person name="Brescovit A.D."/>
            <person name="Santos A.J."/>
        </authorList>
    </citation>
    <scope>NUCLEOTIDE SEQUENCE</scope>
</reference>
<proteinExistence type="inferred from homology"/>
<feature type="coiled-coil region" evidence="10">
    <location>
        <begin position="51"/>
        <end position="78"/>
    </location>
</feature>
<feature type="chain" id="PRO_5015033648" description="Guided entry of tail-anchored proteins factor 1" evidence="12">
    <location>
        <begin position="19"/>
        <end position="164"/>
    </location>
</feature>
<dbReference type="Pfam" id="PF04420">
    <property type="entry name" value="CHD5"/>
    <property type="match status" value="1"/>
</dbReference>
<feature type="transmembrane region" description="Helical" evidence="11">
    <location>
        <begin position="129"/>
        <end position="152"/>
    </location>
</feature>
<sequence>MLLLGSCVVISIMNSCLPTLMEKIVKRLVGVGTSPPPEIETLRRQMEEINMKDDFAKYARLQRQLNKIKDEYKAQARERANTKWKYGLISRYGTQFLMMITCMVMFWNYRSTPVVILKEDWLQPVAGALSWPTYIPGALSFPVWFLMCSTVVKLTLEPNSLSLQ</sequence>
<dbReference type="PANTHER" id="PTHR42650">
    <property type="entry name" value="TAIL-ANCHORED PROTEIN INSERTION RECEPTOR WRB"/>
    <property type="match status" value="1"/>
</dbReference>
<dbReference type="PANTHER" id="PTHR42650:SF1">
    <property type="entry name" value="GUIDED ENTRY OF TAIL-ANCHORED PROTEINS FACTOR 1"/>
    <property type="match status" value="1"/>
</dbReference>
<dbReference type="GO" id="GO:0071816">
    <property type="term" value="P:tail-anchored membrane protein insertion into ER membrane"/>
    <property type="evidence" value="ECO:0007669"/>
    <property type="project" value="InterPro"/>
</dbReference>
<dbReference type="GO" id="GO:0043495">
    <property type="term" value="F:protein-membrane adaptor activity"/>
    <property type="evidence" value="ECO:0007669"/>
    <property type="project" value="TreeGrafter"/>
</dbReference>
<evidence type="ECO:0000256" key="4">
    <source>
        <dbReference type="ARBA" id="ARBA00022692"/>
    </source>
</evidence>
<gene>
    <name evidence="13" type="primary">Wrb</name>
    <name evidence="13" type="ORF">CM83_12302</name>
</gene>
<evidence type="ECO:0000256" key="12">
    <source>
        <dbReference type="SAM" id="SignalP"/>
    </source>
</evidence>
<evidence type="ECO:0000313" key="13">
    <source>
        <dbReference type="EMBL" id="JAG05493.1"/>
    </source>
</evidence>
<dbReference type="EMBL" id="GBRD01004128">
    <property type="protein sequence ID" value="JAG61693.1"/>
    <property type="molecule type" value="Transcribed_RNA"/>
</dbReference>
<dbReference type="InterPro" id="IPR029012">
    <property type="entry name" value="Helix_hairpin_bin_sf"/>
</dbReference>
<dbReference type="GO" id="GO:0043529">
    <property type="term" value="C:GET complex"/>
    <property type="evidence" value="ECO:0007669"/>
    <property type="project" value="TreeGrafter"/>
</dbReference>
<comment type="similarity">
    <text evidence="2">Belongs to the WRB/GET1 family.</text>
</comment>
<protein>
    <recommendedName>
        <fullName evidence="3">Guided entry of tail-anchored proteins factor 1</fullName>
    </recommendedName>
    <alternativeName>
        <fullName evidence="8">Tail-anchored protein insertion receptor WRB</fullName>
    </alternativeName>
    <alternativeName>
        <fullName evidence="9">Tryptophan-rich basic protein</fullName>
    </alternativeName>
</protein>
<comment type="subcellular location">
    <subcellularLocation>
        <location evidence="1">Endoplasmic reticulum membrane</location>
        <topology evidence="1">Multi-pass membrane protein</topology>
    </subcellularLocation>
</comment>
<evidence type="ECO:0000256" key="7">
    <source>
        <dbReference type="ARBA" id="ARBA00023136"/>
    </source>
</evidence>
<keyword evidence="6 11" id="KW-1133">Transmembrane helix</keyword>
<evidence type="ECO:0000256" key="3">
    <source>
        <dbReference type="ARBA" id="ARBA00017951"/>
    </source>
</evidence>
<dbReference type="AlphaFoldDB" id="A0A0A9WG70"/>
<keyword evidence="4 11" id="KW-0812">Transmembrane</keyword>
<feature type="signal peptide" evidence="12">
    <location>
        <begin position="1"/>
        <end position="18"/>
    </location>
</feature>
<evidence type="ECO:0000313" key="14">
    <source>
        <dbReference type="EMBL" id="JAG61693.1"/>
    </source>
</evidence>
<evidence type="ECO:0000256" key="9">
    <source>
        <dbReference type="ARBA" id="ARBA00033006"/>
    </source>
</evidence>